<reference evidence="1" key="1">
    <citation type="submission" date="2011-02" db="EMBL/GenBank/DDBJ databases">
        <title>The genome of the leaf-cutting ant Acromyrmex echinatior suggests key adaptations to social evolution and fungus farming.</title>
        <authorList>
            <person name="Nygaard S."/>
            <person name="Zhang G."/>
        </authorList>
    </citation>
    <scope>NUCLEOTIDE SEQUENCE</scope>
</reference>
<evidence type="ECO:0000313" key="2">
    <source>
        <dbReference type="Proteomes" id="UP000007755"/>
    </source>
</evidence>
<name>F4X3H5_ACREC</name>
<evidence type="ECO:0000313" key="1">
    <source>
        <dbReference type="EMBL" id="EGI59003.1"/>
    </source>
</evidence>
<sequence>MNAEGRRIRLNTPMNEYERVQRQFRSYKAPIVKTPLHEVPVAGFSLQQHACNFGCSLFVREADEKTKGGQNGGRIREYEEQIKSGQAATMTRIFTAIETDTWSGVFFRRHEDKTKRTIGHHRKNLQQQGATLTFLPTASRAVEVRIFTFTTRSLI</sequence>
<accession>F4X3H5</accession>
<proteinExistence type="predicted"/>
<protein>
    <submittedName>
        <fullName evidence="1">Uncharacterized protein</fullName>
    </submittedName>
</protein>
<dbReference type="InParanoid" id="F4X3H5"/>
<dbReference type="EMBL" id="GL888613">
    <property type="protein sequence ID" value="EGI59003.1"/>
    <property type="molecule type" value="Genomic_DNA"/>
</dbReference>
<keyword evidence="2" id="KW-1185">Reference proteome</keyword>
<dbReference type="Proteomes" id="UP000007755">
    <property type="component" value="Unassembled WGS sequence"/>
</dbReference>
<organism evidence="2">
    <name type="scientific">Acromyrmex echinatior</name>
    <name type="common">Panamanian leafcutter ant</name>
    <name type="synonym">Acromyrmex octospinosus echinatior</name>
    <dbReference type="NCBI Taxonomy" id="103372"/>
    <lineage>
        <taxon>Eukaryota</taxon>
        <taxon>Metazoa</taxon>
        <taxon>Ecdysozoa</taxon>
        <taxon>Arthropoda</taxon>
        <taxon>Hexapoda</taxon>
        <taxon>Insecta</taxon>
        <taxon>Pterygota</taxon>
        <taxon>Neoptera</taxon>
        <taxon>Endopterygota</taxon>
        <taxon>Hymenoptera</taxon>
        <taxon>Apocrita</taxon>
        <taxon>Aculeata</taxon>
        <taxon>Formicoidea</taxon>
        <taxon>Formicidae</taxon>
        <taxon>Myrmicinae</taxon>
        <taxon>Acromyrmex</taxon>
    </lineage>
</organism>
<gene>
    <name evidence="1" type="ORF">G5I_12858</name>
</gene>
<dbReference type="AlphaFoldDB" id="F4X3H5"/>